<protein>
    <submittedName>
        <fullName evidence="2">Uncharacterized protein</fullName>
    </submittedName>
</protein>
<organism evidence="2">
    <name type="scientific">Chryseobacterium indologenes</name>
    <name type="common">Flavobacterium indologenes</name>
    <dbReference type="NCBI Taxonomy" id="253"/>
    <lineage>
        <taxon>Bacteria</taxon>
        <taxon>Pseudomonadati</taxon>
        <taxon>Bacteroidota</taxon>
        <taxon>Flavobacteriia</taxon>
        <taxon>Flavobacteriales</taxon>
        <taxon>Weeksellaceae</taxon>
        <taxon>Chryseobacterium group</taxon>
        <taxon>Chryseobacterium</taxon>
    </lineage>
</organism>
<accession>A0A411DHG0</accession>
<feature type="transmembrane region" description="Helical" evidence="1">
    <location>
        <begin position="12"/>
        <end position="33"/>
    </location>
</feature>
<gene>
    <name evidence="2" type="ORF">EU348_00885</name>
</gene>
<keyword evidence="1" id="KW-1133">Transmembrane helix</keyword>
<keyword evidence="1" id="KW-0472">Membrane</keyword>
<feature type="transmembrane region" description="Helical" evidence="1">
    <location>
        <begin position="39"/>
        <end position="55"/>
    </location>
</feature>
<keyword evidence="1" id="KW-0812">Transmembrane</keyword>
<name>A0A411DHG0_CHRID</name>
<dbReference type="AlphaFoldDB" id="A0A411DHG0"/>
<reference evidence="2" key="1">
    <citation type="submission" date="2019-01" db="EMBL/GenBank/DDBJ databases">
        <title>Whole Genome Sequencing for Putative Detection of Antimicrobial Resistance and Potential Virulence Factors in Chryseobacterium indologenes isolated from Nile Tilapia in Tanzania.</title>
        <authorList>
            <person name="Mwega E."/>
            <person name="Mutoloki S."/>
            <person name="Mugimba K."/>
            <person name="Colquhoun D."/>
            <person name="Mdegela R."/>
            <person name="Evensen O."/>
            <person name="Wasteson Y."/>
        </authorList>
    </citation>
    <scope>NUCLEOTIDE SEQUENCE [LARGE SCALE GENOMIC DNA]</scope>
    <source>
        <strain evidence="2">StR 01</strain>
    </source>
</reference>
<proteinExistence type="predicted"/>
<dbReference type="EMBL" id="CP035532">
    <property type="protein sequence ID" value="QBA19793.1"/>
    <property type="molecule type" value="Genomic_DNA"/>
</dbReference>
<sequence length="155" mass="18271">MKINNKKRVDHYMTVHLAALALLFLCIGILMYLEYILTLKIFSLMTLLVLVYGFLKNRFIFEYEHSGKMISIKSYQWPSNRGKSFVLETAQKKIVRIEIKEQTFRKYLILLFLNSSGRILRKNIDITFCSENEVNQLLKDISNNLMKGRTGTYFL</sequence>
<evidence type="ECO:0000256" key="1">
    <source>
        <dbReference type="SAM" id="Phobius"/>
    </source>
</evidence>
<evidence type="ECO:0000313" key="2">
    <source>
        <dbReference type="EMBL" id="QBA19793.1"/>
    </source>
</evidence>